<protein>
    <submittedName>
        <fullName evidence="2">Uncharacterized protein</fullName>
    </submittedName>
</protein>
<keyword evidence="1" id="KW-1133">Transmembrane helix</keyword>
<sequence length="78" mass="8164">MQGSVLVGLTIAGRLGGLIPRWHALIGFLAAALQFTAVMIAPVAIDEKGPLGLIGLSGWLLWTIWFAANGIALLRRAG</sequence>
<accession>A0ABQ2KTL4</accession>
<dbReference type="RefSeq" id="WP_189033312.1">
    <property type="nucleotide sequence ID" value="NZ_BMNE01000006.1"/>
</dbReference>
<organism evidence="2 3">
    <name type="scientific">Nocardia rhizosphaerihabitans</name>
    <dbReference type="NCBI Taxonomy" id="1691570"/>
    <lineage>
        <taxon>Bacteria</taxon>
        <taxon>Bacillati</taxon>
        <taxon>Actinomycetota</taxon>
        <taxon>Actinomycetes</taxon>
        <taxon>Mycobacteriales</taxon>
        <taxon>Nocardiaceae</taxon>
        <taxon>Nocardia</taxon>
    </lineage>
</organism>
<feature type="transmembrane region" description="Helical" evidence="1">
    <location>
        <begin position="51"/>
        <end position="74"/>
    </location>
</feature>
<feature type="transmembrane region" description="Helical" evidence="1">
    <location>
        <begin position="24"/>
        <end position="45"/>
    </location>
</feature>
<gene>
    <name evidence="2" type="ORF">GCM10011610_52980</name>
</gene>
<evidence type="ECO:0000313" key="3">
    <source>
        <dbReference type="Proteomes" id="UP000658127"/>
    </source>
</evidence>
<reference evidence="3" key="1">
    <citation type="journal article" date="2019" name="Int. J. Syst. Evol. Microbiol.">
        <title>The Global Catalogue of Microorganisms (GCM) 10K type strain sequencing project: providing services to taxonomists for standard genome sequencing and annotation.</title>
        <authorList>
            <consortium name="The Broad Institute Genomics Platform"/>
            <consortium name="The Broad Institute Genome Sequencing Center for Infectious Disease"/>
            <person name="Wu L."/>
            <person name="Ma J."/>
        </authorList>
    </citation>
    <scope>NUCLEOTIDE SEQUENCE [LARGE SCALE GENOMIC DNA]</scope>
    <source>
        <strain evidence="3">CGMCC 4.7329</strain>
    </source>
</reference>
<comment type="caution">
    <text evidence="2">The sequence shown here is derived from an EMBL/GenBank/DDBJ whole genome shotgun (WGS) entry which is preliminary data.</text>
</comment>
<evidence type="ECO:0000256" key="1">
    <source>
        <dbReference type="SAM" id="Phobius"/>
    </source>
</evidence>
<keyword evidence="3" id="KW-1185">Reference proteome</keyword>
<proteinExistence type="predicted"/>
<name>A0ABQ2KTL4_9NOCA</name>
<dbReference type="EMBL" id="BMNE01000006">
    <property type="protein sequence ID" value="GGN92046.1"/>
    <property type="molecule type" value="Genomic_DNA"/>
</dbReference>
<evidence type="ECO:0000313" key="2">
    <source>
        <dbReference type="EMBL" id="GGN92046.1"/>
    </source>
</evidence>
<dbReference type="Proteomes" id="UP000658127">
    <property type="component" value="Unassembled WGS sequence"/>
</dbReference>
<keyword evidence="1" id="KW-0472">Membrane</keyword>
<keyword evidence="1" id="KW-0812">Transmembrane</keyword>